<proteinExistence type="inferred from homology"/>
<comment type="similarity">
    <text evidence="1">Belongs to the universal stress protein A family.</text>
</comment>
<dbReference type="InterPro" id="IPR006015">
    <property type="entry name" value="Universal_stress_UspA"/>
</dbReference>
<protein>
    <submittedName>
        <fullName evidence="3">Universal stress protein</fullName>
    </submittedName>
</protein>
<sequence>MKRIIIPTDFSAHATQAVEYCHRLFEGEEVTWVLLHTFGADVYASAASMGLKADTSAMDTLLQASDSRLLQLKEDLQSTFGQENFTYEIVSRYDFLPEAINFLLSEQPAFMVAMGTQGATGAKEIFLGSNAVRIMEKVTDTAVFAIPEQASFVTPRKIALATTYSHLPVDSQMEVFKHFARVFRTEVTMIHISDEVRLNEKQVQYRNWLQKALSDHDPAIYTLNNKHIGKAIEEYIENTSTDILGIISRKHGFFESLLKKSTLKDLGYHSKIPLLVMHHQ</sequence>
<evidence type="ECO:0000313" key="3">
    <source>
        <dbReference type="EMBL" id="THD69838.1"/>
    </source>
</evidence>
<dbReference type="Proteomes" id="UP000305939">
    <property type="component" value="Unassembled WGS sequence"/>
</dbReference>
<dbReference type="Gene3D" id="3.40.50.620">
    <property type="entry name" value="HUPs"/>
    <property type="match status" value="2"/>
</dbReference>
<evidence type="ECO:0000259" key="2">
    <source>
        <dbReference type="Pfam" id="PF00582"/>
    </source>
</evidence>
<feature type="domain" description="UspA" evidence="2">
    <location>
        <begin position="1"/>
        <end position="138"/>
    </location>
</feature>
<dbReference type="AlphaFoldDB" id="A0A4V6RRU7"/>
<dbReference type="PRINTS" id="PR01438">
    <property type="entry name" value="UNVRSLSTRESS"/>
</dbReference>
<dbReference type="CDD" id="cd00293">
    <property type="entry name" value="USP-like"/>
    <property type="match status" value="1"/>
</dbReference>
<comment type="caution">
    <text evidence="3">The sequence shown here is derived from an EMBL/GenBank/DDBJ whole genome shotgun (WGS) entry which is preliminary data.</text>
</comment>
<dbReference type="InterPro" id="IPR014729">
    <property type="entry name" value="Rossmann-like_a/b/a_fold"/>
</dbReference>
<reference evidence="3 4" key="1">
    <citation type="submission" date="2019-04" db="EMBL/GenBank/DDBJ databases">
        <title>Draft genome sequence of Robertkochia marina CC-AMO-30D.</title>
        <authorList>
            <person name="Hameed A."/>
            <person name="Lin S.-Y."/>
            <person name="Shahina M."/>
            <person name="Lai W.-A."/>
            <person name="Young C.-C."/>
        </authorList>
    </citation>
    <scope>NUCLEOTIDE SEQUENCE [LARGE SCALE GENOMIC DNA]</scope>
    <source>
        <strain evidence="3 4">CC-AMO-30D</strain>
    </source>
</reference>
<gene>
    <name evidence="3" type="ORF">E7Z59_05795</name>
</gene>
<dbReference type="EMBL" id="SSMC01000001">
    <property type="protein sequence ID" value="THD69838.1"/>
    <property type="molecule type" value="Genomic_DNA"/>
</dbReference>
<organism evidence="3 4">
    <name type="scientific">Robertkochia marina</name>
    <dbReference type="NCBI Taxonomy" id="1227945"/>
    <lineage>
        <taxon>Bacteria</taxon>
        <taxon>Pseudomonadati</taxon>
        <taxon>Bacteroidota</taxon>
        <taxon>Flavobacteriia</taxon>
        <taxon>Flavobacteriales</taxon>
        <taxon>Flavobacteriaceae</taxon>
        <taxon>Robertkochia</taxon>
    </lineage>
</organism>
<evidence type="ECO:0000256" key="1">
    <source>
        <dbReference type="ARBA" id="ARBA00008791"/>
    </source>
</evidence>
<name>A0A4V6RRU7_9FLAO</name>
<dbReference type="OrthoDB" id="9788959at2"/>
<evidence type="ECO:0000313" key="4">
    <source>
        <dbReference type="Proteomes" id="UP000305939"/>
    </source>
</evidence>
<dbReference type="RefSeq" id="WP_136335329.1">
    <property type="nucleotide sequence ID" value="NZ_QXMP01000002.1"/>
</dbReference>
<keyword evidence="4" id="KW-1185">Reference proteome</keyword>
<dbReference type="Pfam" id="PF00582">
    <property type="entry name" value="Usp"/>
    <property type="match status" value="1"/>
</dbReference>
<accession>A0A4V6RRU7</accession>
<dbReference type="InterPro" id="IPR006016">
    <property type="entry name" value="UspA"/>
</dbReference>
<dbReference type="SUPFAM" id="SSF52402">
    <property type="entry name" value="Adenine nucleotide alpha hydrolases-like"/>
    <property type="match status" value="2"/>
</dbReference>